<dbReference type="InterPro" id="IPR011990">
    <property type="entry name" value="TPR-like_helical_dom_sf"/>
</dbReference>
<sequence length="620" mass="70912">MSASNKLYTLEVDRPLPESLVWDLQPTSERSTSTTEWDSTLACAFIACRYARLILSILNDWKEYLIAQSPIGSNFVPVYIIQVGAGSGELGYLILKKLWELRKFWPDFGTCLSKGTSNSPVLSQVNHDFYNEKVNKTSDLTSVIFPFKFVLTDVDPRNVDFWKSQNCLQQFMDIGLLDYGVFDTERDNQIYLQRSQRKISKLKANEQEMQNTLSVAIFNGILSGMKQDAFQIRNGELYRGYCTTKVPLSDCFPAAKDDDANVSFKTISHLSWEWKYKKTKANQFKHDADIDKLLGYYKDYFSENQLDGSFLIPTDAINAIRKLESFSAGKLIVITGDKAFNAIDELVGLRDPIIAIPGSCSFIVNLHAIGLYTQFMSEKNTFALSSPYLEEFKCGCFVFTPNLISSFEELRLQWEDGMKHFGATEFSSLQRAVKEELRAPDTESLKIPPTTTPEMANEADQIISSTVISASPTPSLRLALTLVRLSEYDPEVFYKFRRAVVDKCPYASNRMQHDIRVDAQRIGENYYPLANKKADVAFELGRVMMGIKEFALAINFFQDSQKNFGEHHINWYNMGICYRYVDKMEKALNCFDRSLELQPQYLEAIRWKTMVENELNANDM</sequence>
<dbReference type="InterPro" id="IPR019734">
    <property type="entry name" value="TPR_rpt"/>
</dbReference>
<dbReference type="PROSITE" id="PS50005">
    <property type="entry name" value="TPR"/>
    <property type="match status" value="1"/>
</dbReference>
<dbReference type="Gene3D" id="1.25.40.10">
    <property type="entry name" value="Tetratricopeptide repeat domain"/>
    <property type="match status" value="1"/>
</dbReference>
<evidence type="ECO:0000313" key="2">
    <source>
        <dbReference type="EMBL" id="CAE0442355.1"/>
    </source>
</evidence>
<protein>
    <submittedName>
        <fullName evidence="2">Uncharacterized protein</fullName>
    </submittedName>
</protein>
<proteinExistence type="predicted"/>
<dbReference type="Pfam" id="PF00515">
    <property type="entry name" value="TPR_1"/>
    <property type="match status" value="1"/>
</dbReference>
<dbReference type="EMBL" id="HBIN01016403">
    <property type="protein sequence ID" value="CAE0442355.1"/>
    <property type="molecule type" value="Transcribed_RNA"/>
</dbReference>
<feature type="repeat" description="TPR" evidence="1">
    <location>
        <begin position="568"/>
        <end position="601"/>
    </location>
</feature>
<dbReference type="AlphaFoldDB" id="A0A6S8E3V8"/>
<gene>
    <name evidence="2" type="ORF">ASTO00021_LOCUS12466</name>
    <name evidence="3" type="ORF">ASTO00021_LOCUS12467</name>
</gene>
<dbReference type="SUPFAM" id="SSF48452">
    <property type="entry name" value="TPR-like"/>
    <property type="match status" value="1"/>
</dbReference>
<accession>A0A6S8E3V8</accession>
<keyword evidence="1" id="KW-0802">TPR repeat</keyword>
<dbReference type="SMART" id="SM00028">
    <property type="entry name" value="TPR"/>
    <property type="match status" value="2"/>
</dbReference>
<dbReference type="EMBL" id="HBIN01016404">
    <property type="protein sequence ID" value="CAE0442356.1"/>
    <property type="molecule type" value="Transcribed_RNA"/>
</dbReference>
<evidence type="ECO:0000313" key="3">
    <source>
        <dbReference type="EMBL" id="CAE0442356.1"/>
    </source>
</evidence>
<name>A0A6S8E3V8_9STRA</name>
<organism evidence="2">
    <name type="scientific">Aplanochytrium stocchinoi</name>
    <dbReference type="NCBI Taxonomy" id="215587"/>
    <lineage>
        <taxon>Eukaryota</taxon>
        <taxon>Sar</taxon>
        <taxon>Stramenopiles</taxon>
        <taxon>Bigyra</taxon>
        <taxon>Labyrinthulomycetes</taxon>
        <taxon>Thraustochytrida</taxon>
        <taxon>Thraustochytriidae</taxon>
        <taxon>Aplanochytrium</taxon>
    </lineage>
</organism>
<reference evidence="2" key="1">
    <citation type="submission" date="2021-01" db="EMBL/GenBank/DDBJ databases">
        <authorList>
            <person name="Corre E."/>
            <person name="Pelletier E."/>
            <person name="Niang G."/>
            <person name="Scheremetjew M."/>
            <person name="Finn R."/>
            <person name="Kale V."/>
            <person name="Holt S."/>
            <person name="Cochrane G."/>
            <person name="Meng A."/>
            <person name="Brown T."/>
            <person name="Cohen L."/>
        </authorList>
    </citation>
    <scope>NUCLEOTIDE SEQUENCE</scope>
    <source>
        <strain evidence="2">GSBS06</strain>
    </source>
</reference>
<evidence type="ECO:0000256" key="1">
    <source>
        <dbReference type="PROSITE-ProRule" id="PRU00339"/>
    </source>
</evidence>